<reference evidence="2" key="1">
    <citation type="journal article" date="2024" name="Proc. Natl. Acad. Sci. U.S.A.">
        <title>Extraordinary preservation of gene collinearity over three hundred million years revealed in homosporous lycophytes.</title>
        <authorList>
            <person name="Li C."/>
            <person name="Wickell D."/>
            <person name="Kuo L.Y."/>
            <person name="Chen X."/>
            <person name="Nie B."/>
            <person name="Liao X."/>
            <person name="Peng D."/>
            <person name="Ji J."/>
            <person name="Jenkins J."/>
            <person name="Williams M."/>
            <person name="Shu S."/>
            <person name="Plott C."/>
            <person name="Barry K."/>
            <person name="Rajasekar S."/>
            <person name="Grimwood J."/>
            <person name="Han X."/>
            <person name="Sun S."/>
            <person name="Hou Z."/>
            <person name="He W."/>
            <person name="Dai G."/>
            <person name="Sun C."/>
            <person name="Schmutz J."/>
            <person name="Leebens-Mack J.H."/>
            <person name="Li F.W."/>
            <person name="Wang L."/>
        </authorList>
    </citation>
    <scope>NUCLEOTIDE SEQUENCE [LARGE SCALE GENOMIC DNA]</scope>
    <source>
        <strain evidence="2">cv. PW_Plant_1</strain>
    </source>
</reference>
<evidence type="ECO:0000313" key="2">
    <source>
        <dbReference type="Proteomes" id="UP001162992"/>
    </source>
</evidence>
<organism evidence="1 2">
    <name type="scientific">Diphasiastrum complanatum</name>
    <name type="common">Issler's clubmoss</name>
    <name type="synonym">Lycopodium complanatum</name>
    <dbReference type="NCBI Taxonomy" id="34168"/>
    <lineage>
        <taxon>Eukaryota</taxon>
        <taxon>Viridiplantae</taxon>
        <taxon>Streptophyta</taxon>
        <taxon>Embryophyta</taxon>
        <taxon>Tracheophyta</taxon>
        <taxon>Lycopodiopsida</taxon>
        <taxon>Lycopodiales</taxon>
        <taxon>Lycopodiaceae</taxon>
        <taxon>Lycopodioideae</taxon>
        <taxon>Diphasiastrum</taxon>
    </lineage>
</organism>
<protein>
    <submittedName>
        <fullName evidence="1">Uncharacterized protein</fullName>
    </submittedName>
</protein>
<gene>
    <name evidence="1" type="ORF">O6H91_05G116200</name>
</gene>
<dbReference type="EMBL" id="CM055096">
    <property type="protein sequence ID" value="KAJ7557200.1"/>
    <property type="molecule type" value="Genomic_DNA"/>
</dbReference>
<keyword evidence="2" id="KW-1185">Reference proteome</keyword>
<accession>A0ACC2DSP1</accession>
<sequence length="477" mass="53119">MHGRGDMNRSAIGRCDSDRMVELANCMEVCQTSIVPSQDVQDVQLARLPPIDKVDIAEVCIKPTSRAPIAEVQGQVKRMLEKRNLSYANGPLSIAQDGEPFLFEHVQSICICDADEQGSNGVLLFWQVNLKIYLYQLNDEGPGEETEETEGISSFQEWVLPAREFFGLWESLIYDTGLKKRLLQYSETALLFADKGVDSHLVSWNRVILLHGPPGTGKTSLCKALAQKLSIRFNGRYNQSQLIEVNAHSLFSKWFSESGKLVTKLFYKIQELIEEEDILVFVLIDEVESLAAARQTALAGSEPSDSIRVVNALLTQLDKLKSWKNVVVLTTSNITAAVDIAFVDRADIKAYIGLPNLQACYEILRSCLKELLRTGIISLPMHAGTKEVDFLSFKTLIHWSTDSEQPCAEEESEASFHLSRSLLATAQACQGLSGRTLRKLPFLAHATLANKLICDCSKFLLILADTAQRELSERSCT</sequence>
<comment type="caution">
    <text evidence="1">The sequence shown here is derived from an EMBL/GenBank/DDBJ whole genome shotgun (WGS) entry which is preliminary data.</text>
</comment>
<evidence type="ECO:0000313" key="1">
    <source>
        <dbReference type="EMBL" id="KAJ7557200.1"/>
    </source>
</evidence>
<name>A0ACC2DSP1_DIPCM</name>
<dbReference type="Proteomes" id="UP001162992">
    <property type="component" value="Chromosome 5"/>
</dbReference>
<proteinExistence type="predicted"/>